<evidence type="ECO:0000313" key="3">
    <source>
        <dbReference type="Proteomes" id="UP001500503"/>
    </source>
</evidence>
<evidence type="ECO:0000313" key="2">
    <source>
        <dbReference type="EMBL" id="GAA4521264.1"/>
    </source>
</evidence>
<keyword evidence="3" id="KW-1185">Reference proteome</keyword>
<organism evidence="2 3">
    <name type="scientific">Actinoallomurus oryzae</name>
    <dbReference type="NCBI Taxonomy" id="502180"/>
    <lineage>
        <taxon>Bacteria</taxon>
        <taxon>Bacillati</taxon>
        <taxon>Actinomycetota</taxon>
        <taxon>Actinomycetes</taxon>
        <taxon>Streptosporangiales</taxon>
        <taxon>Thermomonosporaceae</taxon>
        <taxon>Actinoallomurus</taxon>
    </lineage>
</organism>
<proteinExistence type="predicted"/>
<reference evidence="3" key="1">
    <citation type="journal article" date="2019" name="Int. J. Syst. Evol. Microbiol.">
        <title>The Global Catalogue of Microorganisms (GCM) 10K type strain sequencing project: providing services to taxonomists for standard genome sequencing and annotation.</title>
        <authorList>
            <consortium name="The Broad Institute Genomics Platform"/>
            <consortium name="The Broad Institute Genome Sequencing Center for Infectious Disease"/>
            <person name="Wu L."/>
            <person name="Ma J."/>
        </authorList>
    </citation>
    <scope>NUCLEOTIDE SEQUENCE [LARGE SCALE GENOMIC DNA]</scope>
    <source>
        <strain evidence="3">JCM 17933</strain>
    </source>
</reference>
<protein>
    <submittedName>
        <fullName evidence="2">GNAT family protein</fullName>
    </submittedName>
</protein>
<dbReference type="Gene3D" id="3.40.630.30">
    <property type="match status" value="1"/>
</dbReference>
<dbReference type="PROSITE" id="PS51186">
    <property type="entry name" value="GNAT"/>
    <property type="match status" value="1"/>
</dbReference>
<dbReference type="PANTHER" id="PTHR43441">
    <property type="entry name" value="RIBOSOMAL-PROTEIN-SERINE ACETYLTRANSFERASE"/>
    <property type="match status" value="1"/>
</dbReference>
<name>A0ABP8R8P2_9ACTN</name>
<dbReference type="SUPFAM" id="SSF55729">
    <property type="entry name" value="Acyl-CoA N-acyltransferases (Nat)"/>
    <property type="match status" value="1"/>
</dbReference>
<dbReference type="InterPro" id="IPR051908">
    <property type="entry name" value="Ribosomal_N-acetyltransferase"/>
</dbReference>
<dbReference type="PANTHER" id="PTHR43441:SF2">
    <property type="entry name" value="FAMILY ACETYLTRANSFERASE, PUTATIVE (AFU_ORTHOLOGUE AFUA_7G00850)-RELATED"/>
    <property type="match status" value="1"/>
</dbReference>
<feature type="domain" description="N-acetyltransferase" evidence="1">
    <location>
        <begin position="24"/>
        <end position="189"/>
    </location>
</feature>
<dbReference type="RefSeq" id="WP_345475658.1">
    <property type="nucleotide sequence ID" value="NZ_BAABHF010000069.1"/>
</dbReference>
<comment type="caution">
    <text evidence="2">The sequence shown here is derived from an EMBL/GenBank/DDBJ whole genome shotgun (WGS) entry which is preliminary data.</text>
</comment>
<dbReference type="Proteomes" id="UP001500503">
    <property type="component" value="Unassembled WGS sequence"/>
</dbReference>
<dbReference type="EMBL" id="BAABHF010000069">
    <property type="protein sequence ID" value="GAA4521264.1"/>
    <property type="molecule type" value="Genomic_DNA"/>
</dbReference>
<accession>A0ABP8R8P2</accession>
<dbReference type="InterPro" id="IPR016181">
    <property type="entry name" value="Acyl_CoA_acyltransferase"/>
</dbReference>
<dbReference type="InterPro" id="IPR000182">
    <property type="entry name" value="GNAT_dom"/>
</dbReference>
<sequence>MSTVTPATFTCPLGDDAALIPRTVAIAEAHQSLLMANYKRLAHWDPGFDATNPATLEETRSRLEQQGRAWLEGTQLPLDIAVPAGRDWRLVGAVSLRIDKAMRTGEIGYWIDPAFEGRGLVTRAVTAVLDQAFGPIGLDRVELRTGTDNARSRSVARRLGFTEEGLLREAVVFPDGQRDDDVVYGLLAREWLKARGQGGPAES</sequence>
<gene>
    <name evidence="2" type="ORF">GCM10023191_099460</name>
</gene>
<dbReference type="Pfam" id="PF13302">
    <property type="entry name" value="Acetyltransf_3"/>
    <property type="match status" value="1"/>
</dbReference>
<evidence type="ECO:0000259" key="1">
    <source>
        <dbReference type="PROSITE" id="PS51186"/>
    </source>
</evidence>